<protein>
    <submittedName>
        <fullName evidence="2">Uncharacterized protein</fullName>
    </submittedName>
</protein>
<evidence type="ECO:0000256" key="1">
    <source>
        <dbReference type="SAM" id="MobiDB-lite"/>
    </source>
</evidence>
<organism evidence="2 3">
    <name type="scientific">Cryptococcus neoformans Tu259-1</name>
    <dbReference type="NCBI Taxonomy" id="1230072"/>
    <lineage>
        <taxon>Eukaryota</taxon>
        <taxon>Fungi</taxon>
        <taxon>Dikarya</taxon>
        <taxon>Basidiomycota</taxon>
        <taxon>Agaricomycotina</taxon>
        <taxon>Tremellomycetes</taxon>
        <taxon>Tremellales</taxon>
        <taxon>Cryptococcaceae</taxon>
        <taxon>Cryptococcus</taxon>
        <taxon>Cryptococcus neoformans species complex</taxon>
    </lineage>
</organism>
<dbReference type="OrthoDB" id="2802356at2759"/>
<gene>
    <name evidence="2" type="ORF">C361_06805</name>
</gene>
<dbReference type="AlphaFoldDB" id="A0A854Q4X2"/>
<name>A0A854Q4X2_CRYNE</name>
<dbReference type="EMBL" id="AMKT01000101">
    <property type="protein sequence ID" value="OXG10771.1"/>
    <property type="molecule type" value="Genomic_DNA"/>
</dbReference>
<comment type="caution">
    <text evidence="2">The sequence shown here is derived from an EMBL/GenBank/DDBJ whole genome shotgun (WGS) entry which is preliminary data.</text>
</comment>
<accession>A0A854Q4X2</accession>
<dbReference type="Proteomes" id="UP000199727">
    <property type="component" value="Unassembled WGS sequence"/>
</dbReference>
<sequence>MQYYSNPQMNPAMGMNPAMQGGMGLGGMGIGANQGMMGQNPMLGMNGMGMQGMGSYGQAWRNLGYDYTPPSLAYKPEATWGAWDLANAQYSGGRLERGFFDNIVRLCREYESLKSKHRNSQDKPLFYDPLPTPPSPSNAPGGLHPRPLALVSSHDPPAERNLIPSKTVQQISTLTNFFANRHLSEDSARDAHRRVYYQGEGTDAGNKTLGGAAAYQAYLIWDRDHYSAYHAMPSQENRERLVGLAVAELFSLWDRVQPRSTRATTEEAAQYAAATAKYLFDRHYDLPHNPHPYHRAGSRFSNYRGDDSDSEDEYHHRRRNMYGQPYNGVQAAPNLGAGAMMNGMMPGGIPGQGMGMGVGMQPGMMGGMQGMGMGQMGMGQMGMGQMGMGQMGMPGMQGMGQMGGMGMQSGMMGQMGMGGMNGMAQMGGMGIQPGMVGLQQGVPPHGSIGESQAAPGMHPYHYGAQSGVAWGNQPIDQMGNLTFLGGPQRSWYGYGQPKYF</sequence>
<feature type="region of interest" description="Disordered" evidence="1">
    <location>
        <begin position="114"/>
        <end position="158"/>
    </location>
</feature>
<proteinExistence type="predicted"/>
<evidence type="ECO:0000313" key="3">
    <source>
        <dbReference type="Proteomes" id="UP000199727"/>
    </source>
</evidence>
<feature type="region of interest" description="Disordered" evidence="1">
    <location>
        <begin position="293"/>
        <end position="314"/>
    </location>
</feature>
<reference evidence="2 3" key="1">
    <citation type="submission" date="2017-06" db="EMBL/GenBank/DDBJ databases">
        <title>Global population genomics of the pathogenic fungus Cryptococcus neoformans var. grubii.</title>
        <authorList>
            <person name="Cuomo C."/>
            <person name="Litvintseva A."/>
            <person name="Chen Y."/>
            <person name="Young S."/>
            <person name="Zeng Q."/>
            <person name="Chapman S."/>
            <person name="Gujja S."/>
            <person name="Saif S."/>
            <person name="Birren B."/>
        </authorList>
    </citation>
    <scope>NUCLEOTIDE SEQUENCE [LARGE SCALE GENOMIC DNA]</scope>
    <source>
        <strain evidence="2 3">Tu259-1</strain>
    </source>
</reference>
<evidence type="ECO:0000313" key="2">
    <source>
        <dbReference type="EMBL" id="OXG10771.1"/>
    </source>
</evidence>